<evidence type="ECO:0000313" key="1">
    <source>
        <dbReference type="EMBL" id="AOZ65265.1"/>
    </source>
</evidence>
<evidence type="ECO:0000313" key="2">
    <source>
        <dbReference type="Proteomes" id="UP000222009"/>
    </source>
</evidence>
<protein>
    <submittedName>
        <fullName evidence="1">Uncharacterized protein</fullName>
    </submittedName>
</protein>
<dbReference type="Proteomes" id="UP000222009">
    <property type="component" value="Segment"/>
</dbReference>
<proteinExistence type="predicted"/>
<gene>
    <name evidence="1" type="ORF">kpv48_57</name>
</gene>
<sequence>MALTKLVSARTPVAQFPSVNSLDELRALSPQVDGDAVVIRRAVAGGPYVNHVVYYDAADTSTPDNGYSVFVTADGKRFKDDPSEPINPLLAGFTVTANNLAQCLNTVIQAEVARIIARGAVNGGIRPIKVPHLPNLATVDGVTVYNMTDTVRQPSVLSIVLPEQGLFEWAAFTTGTGWVISNEFTGLTQTLMFRNNGGVTQGASANHPNLALDGRNSMFRGPGYNLTTFPGLLVGNVTYPSGSYAHCRDASVENLRIAGFESGLRLGSVDTYLLRFRGLDLTRNKHALSTATNFTGSVYQWANSGENIRFTECIFGDNYSHAISRNDRGHLITYVGCSFDYNVGDLFNYGSRHIGKDIIIGGHIEGVSGLLANFPVQDAADGQITLKIQLPEYFAARNVGDPYSGIRNLVFGISNRLNVDIDDMSWFHRAPYVNNAYGMVKDLSDPNNRARIKVQYPLAAQSYRYMPGIEYRINNTFTFTGTPGDSLPSSPAGGTFFAIRTGAATVVYGSAADADADGYIPVLITMGATSDTVQLMYNKPLYYGRDVKQLYGKCSIKAGTATGVVGMQTCARVIGSVTRTANLTTGAVTDTEVLAAVPTSASQDIINSLSKDTITITANDYMSTYPVPCSLRGGIYAYMGLRFTGFTGTIAVKLPLWWFSDEHPEQGYL</sequence>
<accession>A0A1I9SEI8</accession>
<organism evidence="1 2">
    <name type="scientific">Klebsiella phage vB_KpnP_KpV48</name>
    <dbReference type="NCBI Taxonomy" id="1912319"/>
    <lineage>
        <taxon>Viruses</taxon>
        <taxon>Duplodnaviria</taxon>
        <taxon>Heunggongvirae</taxon>
        <taxon>Uroviricota</taxon>
        <taxon>Caudoviricetes</taxon>
        <taxon>Autographivirales</taxon>
        <taxon>Autoscriptoviridae</taxon>
        <taxon>Slopekvirinae</taxon>
        <taxon>Drulisvirus</taxon>
        <taxon>Drulisvirus KpV48</taxon>
    </lineage>
</organism>
<keyword evidence="2" id="KW-1185">Reference proteome</keyword>
<reference evidence="1 2" key="1">
    <citation type="submission" date="2016-05" db="EMBL/GenBank/DDBJ databases">
        <title>Complete genome sequence of bacteriophage vB_KpnP_KpV48 lytic for Klebsiella pneumoniae.</title>
        <authorList>
            <person name="Komisarova E.V."/>
            <person name="Krasilnikova V.M."/>
            <person name="Kislichkina A.A."/>
            <person name="Myakinina V.P."/>
            <person name="Volozhantsev N.V."/>
        </authorList>
    </citation>
    <scope>NUCLEOTIDE SEQUENCE [LARGE SCALE GENOMIC DNA]</scope>
</reference>
<name>A0A1I9SEI8_9CAUD</name>
<dbReference type="EMBL" id="KX237514">
    <property type="protein sequence ID" value="AOZ65265.1"/>
    <property type="molecule type" value="Genomic_DNA"/>
</dbReference>